<reference evidence="3" key="1">
    <citation type="submission" date="2017-02" db="UniProtKB">
        <authorList>
            <consortium name="WormBaseParasite"/>
        </authorList>
    </citation>
    <scope>IDENTIFICATION</scope>
</reference>
<organism evidence="3">
    <name type="scientific">Angiostrongylus costaricensis</name>
    <name type="common">Nematode worm</name>
    <dbReference type="NCBI Taxonomy" id="334426"/>
    <lineage>
        <taxon>Eukaryota</taxon>
        <taxon>Metazoa</taxon>
        <taxon>Ecdysozoa</taxon>
        <taxon>Nematoda</taxon>
        <taxon>Chromadorea</taxon>
        <taxon>Rhabditida</taxon>
        <taxon>Rhabditina</taxon>
        <taxon>Rhabditomorpha</taxon>
        <taxon>Strongyloidea</taxon>
        <taxon>Metastrongylidae</taxon>
        <taxon>Angiostrongylus</taxon>
    </lineage>
</organism>
<evidence type="ECO:0000313" key="3">
    <source>
        <dbReference type="WBParaSite" id="ACOC_0000264701-mRNA-1"/>
    </source>
</evidence>
<keyword evidence="2" id="KW-1185">Reference proteome</keyword>
<evidence type="ECO:0000313" key="2">
    <source>
        <dbReference type="Proteomes" id="UP000267027"/>
    </source>
</evidence>
<dbReference type="AlphaFoldDB" id="A0A0R3PEV6"/>
<protein>
    <submittedName>
        <fullName evidence="1 3">Uncharacterized protein</fullName>
    </submittedName>
</protein>
<dbReference type="WBParaSite" id="ACOC_0000264701-mRNA-1">
    <property type="protein sequence ID" value="ACOC_0000264701-mRNA-1"/>
    <property type="gene ID" value="ACOC_0000264701"/>
</dbReference>
<dbReference type="EMBL" id="UYYA01000572">
    <property type="protein sequence ID" value="VDM54233.1"/>
    <property type="molecule type" value="Genomic_DNA"/>
</dbReference>
<sequence>MLISVRLRAEVHLCAKQSVRESGRFEKDHRRNAQDLLNDWSTVPMNVSLPIARPLDMSGLNKFEVQRI</sequence>
<reference evidence="1 2" key="2">
    <citation type="submission" date="2018-11" db="EMBL/GenBank/DDBJ databases">
        <authorList>
            <consortium name="Pathogen Informatics"/>
        </authorList>
    </citation>
    <scope>NUCLEOTIDE SEQUENCE [LARGE SCALE GENOMIC DNA]</scope>
    <source>
        <strain evidence="1 2">Costa Rica</strain>
    </source>
</reference>
<name>A0A0R3PEV6_ANGCS</name>
<accession>A0A0R3PEV6</accession>
<gene>
    <name evidence="1" type="ORF">ACOC_LOCUS2648</name>
</gene>
<dbReference type="Proteomes" id="UP000267027">
    <property type="component" value="Unassembled WGS sequence"/>
</dbReference>
<proteinExistence type="predicted"/>
<evidence type="ECO:0000313" key="1">
    <source>
        <dbReference type="EMBL" id="VDM54233.1"/>
    </source>
</evidence>